<organism evidence="5 9">
    <name type="scientific">Phytophthora fragariae</name>
    <dbReference type="NCBI Taxonomy" id="53985"/>
    <lineage>
        <taxon>Eukaryota</taxon>
        <taxon>Sar</taxon>
        <taxon>Stramenopiles</taxon>
        <taxon>Oomycota</taxon>
        <taxon>Peronosporomycetes</taxon>
        <taxon>Peronosporales</taxon>
        <taxon>Peronosporaceae</taxon>
        <taxon>Phytophthora</taxon>
    </lineage>
</organism>
<dbReference type="Proteomes" id="UP000440367">
    <property type="component" value="Unassembled WGS sequence"/>
</dbReference>
<dbReference type="Proteomes" id="UP000433483">
    <property type="component" value="Unassembled WGS sequence"/>
</dbReference>
<proteinExistence type="predicted"/>
<evidence type="ECO:0000313" key="3">
    <source>
        <dbReference type="EMBL" id="KAE9083934.1"/>
    </source>
</evidence>
<keyword evidence="7" id="KW-1185">Reference proteome</keyword>
<dbReference type="InterPro" id="IPR002925">
    <property type="entry name" value="Dienelactn_hydro"/>
</dbReference>
<evidence type="ECO:0000313" key="6">
    <source>
        <dbReference type="EMBL" id="KAE9276148.1"/>
    </source>
</evidence>
<reference evidence="7 8" key="1">
    <citation type="submission" date="2018-08" db="EMBL/GenBank/DDBJ databases">
        <title>Genomic investigation of the strawberry pathogen Phytophthora fragariae indicates pathogenicity is determined by transcriptional variation in three key races.</title>
        <authorList>
            <person name="Adams T.M."/>
            <person name="Armitage A.D."/>
            <person name="Sobczyk M.K."/>
            <person name="Bates H.J."/>
            <person name="Dunwell J.M."/>
            <person name="Nellist C.F."/>
            <person name="Harrison R.J."/>
        </authorList>
    </citation>
    <scope>NUCLEOTIDE SEQUENCE [LARGE SCALE GENOMIC DNA]</scope>
    <source>
        <strain evidence="6 8">A4</strain>
        <strain evidence="5 9">BC-1</strain>
        <strain evidence="4 7">NOV-27</strain>
        <strain evidence="3 10">NOV-5</strain>
        <strain evidence="2 11">ONT-3</strain>
    </source>
</reference>
<dbReference type="EMBL" id="QXFX01003359">
    <property type="protein sequence ID" value="KAE9069516.1"/>
    <property type="molecule type" value="Genomic_DNA"/>
</dbReference>
<dbReference type="EMBL" id="QXGE01003250">
    <property type="protein sequence ID" value="KAE9276148.1"/>
    <property type="molecule type" value="Genomic_DNA"/>
</dbReference>
<dbReference type="Proteomes" id="UP000440732">
    <property type="component" value="Unassembled WGS sequence"/>
</dbReference>
<comment type="caution">
    <text evidence="5">The sequence shown here is derived from an EMBL/GenBank/DDBJ whole genome shotgun (WGS) entry which is preliminary data.</text>
</comment>
<protein>
    <recommendedName>
        <fullName evidence="1">Dienelactone hydrolase domain-containing protein</fullName>
    </recommendedName>
</protein>
<feature type="domain" description="Dienelactone hydrolase" evidence="1">
    <location>
        <begin position="31"/>
        <end position="250"/>
    </location>
</feature>
<evidence type="ECO:0000313" key="7">
    <source>
        <dbReference type="Proteomes" id="UP000433483"/>
    </source>
</evidence>
<name>A0A6A3ZIS4_9STRA</name>
<evidence type="ECO:0000313" key="11">
    <source>
        <dbReference type="Proteomes" id="UP000488956"/>
    </source>
</evidence>
<dbReference type="PANTHER" id="PTHR17630:SF44">
    <property type="entry name" value="PROTEIN AIM2"/>
    <property type="match status" value="1"/>
</dbReference>
<dbReference type="EMBL" id="QXGD01000514">
    <property type="protein sequence ID" value="KAE9236145.1"/>
    <property type="molecule type" value="Genomic_DNA"/>
</dbReference>
<accession>A0A6A3ZIS4</accession>
<evidence type="ECO:0000313" key="10">
    <source>
        <dbReference type="Proteomes" id="UP000440732"/>
    </source>
</evidence>
<dbReference type="SUPFAM" id="SSF53474">
    <property type="entry name" value="alpha/beta-Hydrolases"/>
    <property type="match status" value="1"/>
</dbReference>
<evidence type="ECO:0000313" key="5">
    <source>
        <dbReference type="EMBL" id="KAE9236145.1"/>
    </source>
</evidence>
<dbReference type="InterPro" id="IPR029058">
    <property type="entry name" value="AB_hydrolase_fold"/>
</dbReference>
<sequence length="254" mass="27100">MSCCPAVMEPAKDTAGNTIVPKIYKKNTKLFVAGPAQAKAGVVANPDVFGPESGRIKQDAEALAKLGYAVVLVDAADGDYLETLEGQDIPSWLQKNSFEKVSGAHMANAIAYLQEEVGVQSISSYGYCWGAYVGAKQSALATPVIKGHVSFHPSWMAEQLVNGEGALQKMAEAISVPQFLCAAGNDPPLVSEGGVVEKILKAKPDISEQSNVVNFPDMIHGWVCRGDIEDPATKEAVKKAWHLATEFTQKVNPL</sequence>
<dbReference type="OrthoDB" id="17560at2759"/>
<evidence type="ECO:0000313" key="8">
    <source>
        <dbReference type="Proteomes" id="UP000437068"/>
    </source>
</evidence>
<dbReference type="Gene3D" id="3.40.50.1820">
    <property type="entry name" value="alpha/beta hydrolase"/>
    <property type="match status" value="1"/>
</dbReference>
<dbReference type="Pfam" id="PF01738">
    <property type="entry name" value="DLH"/>
    <property type="match status" value="1"/>
</dbReference>
<evidence type="ECO:0000313" key="2">
    <source>
        <dbReference type="EMBL" id="KAE9069516.1"/>
    </source>
</evidence>
<evidence type="ECO:0000313" key="4">
    <source>
        <dbReference type="EMBL" id="KAE9173552.1"/>
    </source>
</evidence>
<evidence type="ECO:0000259" key="1">
    <source>
        <dbReference type="Pfam" id="PF01738"/>
    </source>
</evidence>
<evidence type="ECO:0000313" key="9">
    <source>
        <dbReference type="Proteomes" id="UP000440367"/>
    </source>
</evidence>
<dbReference type="EMBL" id="QXGB01002988">
    <property type="protein sequence ID" value="KAE9173552.1"/>
    <property type="molecule type" value="Genomic_DNA"/>
</dbReference>
<dbReference type="GO" id="GO:0016787">
    <property type="term" value="F:hydrolase activity"/>
    <property type="evidence" value="ECO:0007669"/>
    <property type="project" value="InterPro"/>
</dbReference>
<gene>
    <name evidence="6" type="ORF">PF001_g26265</name>
    <name evidence="5" type="ORF">PF002_g11306</name>
    <name evidence="4" type="ORF">PF005_g26222</name>
    <name evidence="3" type="ORF">PF006_g26579</name>
    <name evidence="2" type="ORF">PF010_g26634</name>
</gene>
<dbReference type="AlphaFoldDB" id="A0A6A3ZIS4"/>
<dbReference type="PANTHER" id="PTHR17630">
    <property type="entry name" value="DIENELACTONE HYDROLASE"/>
    <property type="match status" value="1"/>
</dbReference>
<dbReference type="Proteomes" id="UP000437068">
    <property type="component" value="Unassembled WGS sequence"/>
</dbReference>
<dbReference type="Proteomes" id="UP000488956">
    <property type="component" value="Unassembled WGS sequence"/>
</dbReference>
<dbReference type="EMBL" id="QXGA01003383">
    <property type="protein sequence ID" value="KAE9083934.1"/>
    <property type="molecule type" value="Genomic_DNA"/>
</dbReference>